<dbReference type="GO" id="GO:0006412">
    <property type="term" value="P:translation"/>
    <property type="evidence" value="ECO:0007669"/>
    <property type="project" value="UniProtKB-UniRule"/>
</dbReference>
<dbReference type="GO" id="GO:0005829">
    <property type="term" value="C:cytosol"/>
    <property type="evidence" value="ECO:0007669"/>
    <property type="project" value="TreeGrafter"/>
</dbReference>
<dbReference type="Pfam" id="PF01649">
    <property type="entry name" value="Ribosomal_S20p"/>
    <property type="match status" value="1"/>
</dbReference>
<dbReference type="Gene3D" id="1.20.58.110">
    <property type="entry name" value="Ribosomal protein S20"/>
    <property type="match status" value="1"/>
</dbReference>
<keyword evidence="5 7" id="KW-0687">Ribonucleoprotein</keyword>
<evidence type="ECO:0000256" key="4">
    <source>
        <dbReference type="ARBA" id="ARBA00022980"/>
    </source>
</evidence>
<dbReference type="HAMAP" id="MF_00500">
    <property type="entry name" value="Ribosomal_bS20"/>
    <property type="match status" value="1"/>
</dbReference>
<proteinExistence type="inferred from homology"/>
<dbReference type="SUPFAM" id="SSF46992">
    <property type="entry name" value="Ribosomal protein S20"/>
    <property type="match status" value="1"/>
</dbReference>
<evidence type="ECO:0000256" key="9">
    <source>
        <dbReference type="SAM" id="MobiDB-lite"/>
    </source>
</evidence>
<keyword evidence="4 7" id="KW-0689">Ribosomal protein</keyword>
<evidence type="ECO:0000313" key="10">
    <source>
        <dbReference type="EMBL" id="PIW91375.1"/>
    </source>
</evidence>
<evidence type="ECO:0000256" key="1">
    <source>
        <dbReference type="ARBA" id="ARBA00007634"/>
    </source>
</evidence>
<evidence type="ECO:0000256" key="6">
    <source>
        <dbReference type="ARBA" id="ARBA00035136"/>
    </source>
</evidence>
<dbReference type="GO" id="GO:0003735">
    <property type="term" value="F:structural constituent of ribosome"/>
    <property type="evidence" value="ECO:0007669"/>
    <property type="project" value="InterPro"/>
</dbReference>
<dbReference type="NCBIfam" id="TIGR00029">
    <property type="entry name" value="S20"/>
    <property type="match status" value="1"/>
</dbReference>
<comment type="function">
    <text evidence="7">Binds directly to 16S ribosomal RNA.</text>
</comment>
<dbReference type="Proteomes" id="UP000236840">
    <property type="component" value="Unassembled WGS sequence"/>
</dbReference>
<dbReference type="EMBL" id="PFHJ01000024">
    <property type="protein sequence ID" value="PIW91375.1"/>
    <property type="molecule type" value="Genomic_DNA"/>
</dbReference>
<dbReference type="PANTHER" id="PTHR33398:SF1">
    <property type="entry name" value="SMALL RIBOSOMAL SUBUNIT PROTEIN BS20C"/>
    <property type="match status" value="1"/>
</dbReference>
<feature type="region of interest" description="Disordered" evidence="9">
    <location>
        <begin position="88"/>
        <end position="107"/>
    </location>
</feature>
<comment type="caution">
    <text evidence="10">The sequence shown here is derived from an EMBL/GenBank/DDBJ whole genome shotgun (WGS) entry which is preliminary data.</text>
</comment>
<evidence type="ECO:0000256" key="3">
    <source>
        <dbReference type="ARBA" id="ARBA00022884"/>
    </source>
</evidence>
<reference evidence="11" key="1">
    <citation type="submission" date="2017-09" db="EMBL/GenBank/DDBJ databases">
        <title>Depth-based differentiation of microbial function through sediment-hosted aquifers and enrichment of novel symbionts in the deep terrestrial subsurface.</title>
        <authorList>
            <person name="Probst A.J."/>
            <person name="Ladd B."/>
            <person name="Jarett J.K."/>
            <person name="Geller-Mcgrath D.E."/>
            <person name="Sieber C.M.K."/>
            <person name="Emerson J.B."/>
            <person name="Anantharaman K."/>
            <person name="Thomas B.C."/>
            <person name="Malmstrom R."/>
            <person name="Stieglmeier M."/>
            <person name="Klingl A."/>
            <person name="Woyke T."/>
            <person name="Ryan C.M."/>
            <person name="Banfield J.F."/>
        </authorList>
    </citation>
    <scope>NUCLEOTIDE SEQUENCE [LARGE SCALE GENOMIC DNA]</scope>
</reference>
<evidence type="ECO:0000256" key="8">
    <source>
        <dbReference type="SAM" id="Coils"/>
    </source>
</evidence>
<dbReference type="InterPro" id="IPR036510">
    <property type="entry name" value="Ribosomal_bS20_sf"/>
</dbReference>
<accession>A0A2H9N2Q4</accession>
<feature type="coiled-coil region" evidence="8">
    <location>
        <begin position="18"/>
        <end position="48"/>
    </location>
</feature>
<dbReference type="GO" id="GO:0015935">
    <property type="term" value="C:small ribosomal subunit"/>
    <property type="evidence" value="ECO:0007669"/>
    <property type="project" value="TreeGrafter"/>
</dbReference>
<sequence length="107" mass="12256">MPITKSAKKALRQSLRRRARNLQKMRKLKNLLKEVKNLVSQKKVKEDKSSFPPSLSRGESSAIEEARKLLPRVYKLLDKAAKTGLIKKNTASRKKSRITKLISKSQQ</sequence>
<protein>
    <recommendedName>
        <fullName evidence="6 7">Small ribosomal subunit protein bS20</fullName>
    </recommendedName>
</protein>
<evidence type="ECO:0000313" key="11">
    <source>
        <dbReference type="Proteomes" id="UP000236840"/>
    </source>
</evidence>
<comment type="similarity">
    <text evidence="1 7">Belongs to the bacterial ribosomal protein bS20 family.</text>
</comment>
<dbReference type="GO" id="GO:0070181">
    <property type="term" value="F:small ribosomal subunit rRNA binding"/>
    <property type="evidence" value="ECO:0007669"/>
    <property type="project" value="TreeGrafter"/>
</dbReference>
<name>A0A2H9N2Q4_9BACT</name>
<evidence type="ECO:0000256" key="2">
    <source>
        <dbReference type="ARBA" id="ARBA00022730"/>
    </source>
</evidence>
<gene>
    <name evidence="7 10" type="primary">rpsT</name>
    <name evidence="10" type="ORF">COZ90_00995</name>
</gene>
<keyword evidence="8" id="KW-0175">Coiled coil</keyword>
<dbReference type="AlphaFoldDB" id="A0A2H9N2Q4"/>
<evidence type="ECO:0000256" key="7">
    <source>
        <dbReference type="HAMAP-Rule" id="MF_00500"/>
    </source>
</evidence>
<dbReference type="PANTHER" id="PTHR33398">
    <property type="entry name" value="30S RIBOSOMAL PROTEIN S20"/>
    <property type="match status" value="1"/>
</dbReference>
<dbReference type="InterPro" id="IPR002583">
    <property type="entry name" value="Ribosomal_bS20"/>
</dbReference>
<organism evidence="10 11">
    <name type="scientific">Candidatus Nealsonbacteria bacterium CG_4_8_14_3_um_filter_37_36</name>
    <dbReference type="NCBI Taxonomy" id="1974688"/>
    <lineage>
        <taxon>Bacteria</taxon>
        <taxon>Candidatus Nealsoniibacteriota</taxon>
    </lineage>
</organism>
<keyword evidence="2 7" id="KW-0699">rRNA-binding</keyword>
<keyword evidence="3 7" id="KW-0694">RNA-binding</keyword>
<evidence type="ECO:0000256" key="5">
    <source>
        <dbReference type="ARBA" id="ARBA00023274"/>
    </source>
</evidence>